<proteinExistence type="predicted"/>
<protein>
    <submittedName>
        <fullName evidence="1">Uncharacterized protein</fullName>
    </submittedName>
</protein>
<sequence length="38" mass="4606">MASYPYTVLENTFNRRTTPPDSMAFFVPFCQSRHFFWL</sequence>
<name>A0A8S5PZ16_9CAUD</name>
<reference evidence="1" key="1">
    <citation type="journal article" date="2021" name="Proc. Natl. Acad. Sci. U.S.A.">
        <title>A Catalog of Tens of Thousands of Viruses from Human Metagenomes Reveals Hidden Associations with Chronic Diseases.</title>
        <authorList>
            <person name="Tisza M.J."/>
            <person name="Buck C.B."/>
        </authorList>
    </citation>
    <scope>NUCLEOTIDE SEQUENCE</scope>
    <source>
        <strain evidence="1">CtIlO27</strain>
    </source>
</reference>
<accession>A0A8S5PZ16</accession>
<dbReference type="EMBL" id="BK015536">
    <property type="protein sequence ID" value="DAE11755.1"/>
    <property type="molecule type" value="Genomic_DNA"/>
</dbReference>
<evidence type="ECO:0000313" key="1">
    <source>
        <dbReference type="EMBL" id="DAE11755.1"/>
    </source>
</evidence>
<organism evidence="1">
    <name type="scientific">Podoviridae sp. ctIlO27</name>
    <dbReference type="NCBI Taxonomy" id="2825238"/>
    <lineage>
        <taxon>Viruses</taxon>
        <taxon>Duplodnaviria</taxon>
        <taxon>Heunggongvirae</taxon>
        <taxon>Uroviricota</taxon>
        <taxon>Caudoviricetes</taxon>
    </lineage>
</organism>